<dbReference type="GO" id="GO:1990281">
    <property type="term" value="C:efflux pump complex"/>
    <property type="evidence" value="ECO:0007669"/>
    <property type="project" value="TreeGrafter"/>
</dbReference>
<dbReference type="RefSeq" id="WP_108738294.1">
    <property type="nucleotide sequence ID" value="NZ_CP020919.1"/>
</dbReference>
<keyword evidence="8" id="KW-0732">Signal</keyword>
<evidence type="ECO:0000256" key="3">
    <source>
        <dbReference type="ARBA" id="ARBA00022448"/>
    </source>
</evidence>
<dbReference type="GO" id="GO:0015562">
    <property type="term" value="F:efflux transmembrane transporter activity"/>
    <property type="evidence" value="ECO:0007669"/>
    <property type="project" value="InterPro"/>
</dbReference>
<dbReference type="Proteomes" id="UP000244677">
    <property type="component" value="Chromosome"/>
</dbReference>
<evidence type="ECO:0000313" key="9">
    <source>
        <dbReference type="EMBL" id="AWG26794.1"/>
    </source>
</evidence>
<proteinExistence type="inferred from homology"/>
<dbReference type="SUPFAM" id="SSF56954">
    <property type="entry name" value="Outer membrane efflux proteins (OEP)"/>
    <property type="match status" value="1"/>
</dbReference>
<evidence type="ECO:0000256" key="8">
    <source>
        <dbReference type="SAM" id="SignalP"/>
    </source>
</evidence>
<keyword evidence="10" id="KW-1185">Reference proteome</keyword>
<dbReference type="OrthoDB" id="680214at2"/>
<comment type="similarity">
    <text evidence="2">Belongs to the outer membrane factor (OMF) (TC 1.B.17) family.</text>
</comment>
<evidence type="ECO:0000256" key="6">
    <source>
        <dbReference type="ARBA" id="ARBA00023136"/>
    </source>
</evidence>
<feature type="signal peptide" evidence="8">
    <location>
        <begin position="1"/>
        <end position="21"/>
    </location>
</feature>
<evidence type="ECO:0000256" key="4">
    <source>
        <dbReference type="ARBA" id="ARBA00022452"/>
    </source>
</evidence>
<dbReference type="AlphaFoldDB" id="A0A2S1LSU5"/>
<dbReference type="Gene3D" id="1.20.1600.10">
    <property type="entry name" value="Outer membrane efflux proteins (OEP)"/>
    <property type="match status" value="1"/>
</dbReference>
<evidence type="ECO:0000256" key="7">
    <source>
        <dbReference type="ARBA" id="ARBA00023237"/>
    </source>
</evidence>
<keyword evidence="3" id="KW-0813">Transport</keyword>
<gene>
    <name evidence="9" type="ORF">FK004_16930</name>
</gene>
<reference evidence="9 10" key="1">
    <citation type="submission" date="2017-04" db="EMBL/GenBank/DDBJ databases">
        <title>Complete genome sequence of Flavobacterium kingsejong AJ004.</title>
        <authorList>
            <person name="Lee P.C."/>
        </authorList>
    </citation>
    <scope>NUCLEOTIDE SEQUENCE [LARGE SCALE GENOMIC DNA]</scope>
    <source>
        <strain evidence="9 10">AJ004</strain>
    </source>
</reference>
<name>A0A2S1LSU5_9FLAO</name>
<dbReference type="GO" id="GO:0009279">
    <property type="term" value="C:cell outer membrane"/>
    <property type="evidence" value="ECO:0007669"/>
    <property type="project" value="UniProtKB-SubCell"/>
</dbReference>
<dbReference type="GO" id="GO:0015288">
    <property type="term" value="F:porin activity"/>
    <property type="evidence" value="ECO:0007669"/>
    <property type="project" value="TreeGrafter"/>
</dbReference>
<keyword evidence="7" id="KW-0998">Cell outer membrane</keyword>
<evidence type="ECO:0000313" key="10">
    <source>
        <dbReference type="Proteomes" id="UP000244677"/>
    </source>
</evidence>
<evidence type="ECO:0000256" key="2">
    <source>
        <dbReference type="ARBA" id="ARBA00007613"/>
    </source>
</evidence>
<evidence type="ECO:0000256" key="5">
    <source>
        <dbReference type="ARBA" id="ARBA00022692"/>
    </source>
</evidence>
<evidence type="ECO:0000256" key="1">
    <source>
        <dbReference type="ARBA" id="ARBA00004442"/>
    </source>
</evidence>
<dbReference type="PANTHER" id="PTHR30026:SF20">
    <property type="entry name" value="OUTER MEMBRANE PROTEIN TOLC"/>
    <property type="match status" value="1"/>
</dbReference>
<dbReference type="InterPro" id="IPR051906">
    <property type="entry name" value="TolC-like"/>
</dbReference>
<dbReference type="KEGG" id="fki:FK004_16930"/>
<comment type="subcellular location">
    <subcellularLocation>
        <location evidence="1">Cell outer membrane</location>
    </subcellularLocation>
</comment>
<accession>A0A2S1LSU5</accession>
<dbReference type="PANTHER" id="PTHR30026">
    <property type="entry name" value="OUTER MEMBRANE PROTEIN TOLC"/>
    <property type="match status" value="1"/>
</dbReference>
<keyword evidence="5" id="KW-0812">Transmembrane</keyword>
<dbReference type="Pfam" id="PF02321">
    <property type="entry name" value="OEP"/>
    <property type="match status" value="2"/>
</dbReference>
<sequence length="447" mass="49569">MKIKNFLLSLFFLFGISEIYAQEKSTLTLDEAINLALTKSTEANLANTKVASSQYELQTVKNNQYPTLKISGQYQRLTEANVNFKINTGGSSTEEGETTASPKVNQLVLGQASLAVPLFSGFKIRNSIKASENMLQAETYNAKNTKEQLAMNVVILYVNLYKAQQSVALINENIVSAKQRVKDFTAMEENGLIARNDLLKAQLQASNIQLSLDEAKKQVTTITYQLATLLKLPENTQITPSDPIFGNALNATATINENDALEGRSDLESLRWQQKASEANIKIAQANYYPSLSLTGGYVAFNLQNVLEVTNAINFGIGLSYDLSSIFKNNKDVKLATSRASETRQSVELLTDRVKVEVQEAQENYNLMIKQNKVYVEATGQATENYRIVKDKYDNGLSDTNDLLEADVQQLQSKINEAYSKADITQSYYALLNASGKLTNSFNLTKN</sequence>
<dbReference type="EMBL" id="CP020919">
    <property type="protein sequence ID" value="AWG26794.1"/>
    <property type="molecule type" value="Genomic_DNA"/>
</dbReference>
<feature type="chain" id="PRO_5015714843" evidence="8">
    <location>
        <begin position="22"/>
        <end position="447"/>
    </location>
</feature>
<organism evidence="9 10">
    <name type="scientific">Flavobacterium kingsejongi</name>
    <dbReference type="NCBI Taxonomy" id="1678728"/>
    <lineage>
        <taxon>Bacteria</taxon>
        <taxon>Pseudomonadati</taxon>
        <taxon>Bacteroidota</taxon>
        <taxon>Flavobacteriia</taxon>
        <taxon>Flavobacteriales</taxon>
        <taxon>Flavobacteriaceae</taxon>
        <taxon>Flavobacterium</taxon>
    </lineage>
</organism>
<dbReference type="InterPro" id="IPR003423">
    <property type="entry name" value="OMP_efflux"/>
</dbReference>
<keyword evidence="4" id="KW-1134">Transmembrane beta strand</keyword>
<protein>
    <submittedName>
        <fullName evidence="9">Transporter</fullName>
    </submittedName>
</protein>
<keyword evidence="6" id="KW-0472">Membrane</keyword>